<gene>
    <name evidence="2" type="ORF">B0H67DRAFT_649757</name>
</gene>
<evidence type="ECO:0000256" key="1">
    <source>
        <dbReference type="SAM" id="MobiDB-lite"/>
    </source>
</evidence>
<protein>
    <submittedName>
        <fullName evidence="2">Uncharacterized protein</fullName>
    </submittedName>
</protein>
<comment type="caution">
    <text evidence="2">The sequence shown here is derived from an EMBL/GenBank/DDBJ whole genome shotgun (WGS) entry which is preliminary data.</text>
</comment>
<organism evidence="2 3">
    <name type="scientific">Lasiosphaeris hirsuta</name>
    <dbReference type="NCBI Taxonomy" id="260670"/>
    <lineage>
        <taxon>Eukaryota</taxon>
        <taxon>Fungi</taxon>
        <taxon>Dikarya</taxon>
        <taxon>Ascomycota</taxon>
        <taxon>Pezizomycotina</taxon>
        <taxon>Sordariomycetes</taxon>
        <taxon>Sordariomycetidae</taxon>
        <taxon>Sordariales</taxon>
        <taxon>Lasiosphaeriaceae</taxon>
        <taxon>Lasiosphaeris</taxon>
    </lineage>
</organism>
<keyword evidence="3" id="KW-1185">Reference proteome</keyword>
<dbReference type="EMBL" id="JAUKUA010000007">
    <property type="protein sequence ID" value="KAK0705428.1"/>
    <property type="molecule type" value="Genomic_DNA"/>
</dbReference>
<accession>A0AA39ZXG4</accession>
<name>A0AA39ZXG4_9PEZI</name>
<dbReference type="AlphaFoldDB" id="A0AA39ZXG4"/>
<sequence>MAWGAALALIPSPGNGPLNKKASSRSLSQTGLSTDFIIQTKTTVAHAHSFLIHSALSDSTLVKMQIKAILLTAFAAAVAMAQETSVTTAPSATISKPAYANGTSSDYCYTSLTESSSTKTKSSSTTLTTTTSSGSGSGSTTSSAPSSTTSAVSAAGANGVTSRSQFAMAVLGLAVAAGLVV</sequence>
<proteinExistence type="predicted"/>
<evidence type="ECO:0000313" key="2">
    <source>
        <dbReference type="EMBL" id="KAK0705428.1"/>
    </source>
</evidence>
<reference evidence="2" key="1">
    <citation type="submission" date="2023-06" db="EMBL/GenBank/DDBJ databases">
        <title>Genome-scale phylogeny and comparative genomics of the fungal order Sordariales.</title>
        <authorList>
            <consortium name="Lawrence Berkeley National Laboratory"/>
            <person name="Hensen N."/>
            <person name="Bonometti L."/>
            <person name="Westerberg I."/>
            <person name="Brannstrom I.O."/>
            <person name="Guillou S."/>
            <person name="Cros-Aarteil S."/>
            <person name="Calhoun S."/>
            <person name="Haridas S."/>
            <person name="Kuo A."/>
            <person name="Mondo S."/>
            <person name="Pangilinan J."/>
            <person name="Riley R."/>
            <person name="Labutti K."/>
            <person name="Andreopoulos B."/>
            <person name="Lipzen A."/>
            <person name="Chen C."/>
            <person name="Yanf M."/>
            <person name="Daum C."/>
            <person name="Ng V."/>
            <person name="Clum A."/>
            <person name="Steindorff A."/>
            <person name="Ohm R."/>
            <person name="Martin F."/>
            <person name="Silar P."/>
            <person name="Natvig D."/>
            <person name="Lalanne C."/>
            <person name="Gautier V."/>
            <person name="Ament-Velasquez S.L."/>
            <person name="Kruys A."/>
            <person name="Hutchinson M.I."/>
            <person name="Powell A.J."/>
            <person name="Barry K."/>
            <person name="Miller A.N."/>
            <person name="Grigoriev I.V."/>
            <person name="Debuchy R."/>
            <person name="Gladieux P."/>
            <person name="Thoren M.H."/>
            <person name="Johannesson H."/>
        </authorList>
    </citation>
    <scope>NUCLEOTIDE SEQUENCE</scope>
    <source>
        <strain evidence="2">SMH4607-1</strain>
    </source>
</reference>
<dbReference type="Proteomes" id="UP001172102">
    <property type="component" value="Unassembled WGS sequence"/>
</dbReference>
<feature type="region of interest" description="Disordered" evidence="1">
    <location>
        <begin position="116"/>
        <end position="150"/>
    </location>
</feature>
<evidence type="ECO:0000313" key="3">
    <source>
        <dbReference type="Proteomes" id="UP001172102"/>
    </source>
</evidence>